<name>A0A2I8EX75_9BURK</name>
<proteinExistence type="predicted"/>
<gene>
    <name evidence="1" type="ORF">C2L65_30380</name>
</gene>
<dbReference type="AlphaFoldDB" id="A0A2I8EX75"/>
<protein>
    <submittedName>
        <fullName evidence="1">Uncharacterized protein</fullName>
    </submittedName>
</protein>
<evidence type="ECO:0000313" key="1">
    <source>
        <dbReference type="EMBL" id="AUT64048.1"/>
    </source>
</evidence>
<dbReference type="Proteomes" id="UP000243502">
    <property type="component" value="Chromosome 3"/>
</dbReference>
<organism evidence="1 2">
    <name type="scientific">Paraburkholderia terrae</name>
    <dbReference type="NCBI Taxonomy" id="311230"/>
    <lineage>
        <taxon>Bacteria</taxon>
        <taxon>Pseudomonadati</taxon>
        <taxon>Pseudomonadota</taxon>
        <taxon>Betaproteobacteria</taxon>
        <taxon>Burkholderiales</taxon>
        <taxon>Burkholderiaceae</taxon>
        <taxon>Paraburkholderia</taxon>
    </lineage>
</organism>
<evidence type="ECO:0000313" key="2">
    <source>
        <dbReference type="Proteomes" id="UP000243502"/>
    </source>
</evidence>
<dbReference type="KEGG" id="pter:C2L65_30380"/>
<dbReference type="EMBL" id="CP026113">
    <property type="protein sequence ID" value="AUT64048.1"/>
    <property type="molecule type" value="Genomic_DNA"/>
</dbReference>
<accession>A0A2I8EX75</accession>
<sequence>MRTHAARRFASCNADNEIDASAVLLDKSAGAVDVYRSVAWLASITVRSVSHNNVSHDAEVFGRHPL</sequence>
<reference evidence="1 2" key="1">
    <citation type="submission" date="2018-01" db="EMBL/GenBank/DDBJ databases">
        <title>Species boundaries and ecological features among Paraburkholderia terrae DSMZ17804T, P. hospita DSMZ17164T and P. caribensis DSMZ13236T.</title>
        <authorList>
            <person name="Pratama A.A."/>
        </authorList>
    </citation>
    <scope>NUCLEOTIDE SEQUENCE [LARGE SCALE GENOMIC DNA]</scope>
    <source>
        <strain evidence="1 2">DSM 17804</strain>
    </source>
</reference>